<dbReference type="RefSeq" id="WP_088073848.1">
    <property type="nucleotide sequence ID" value="NZ_JAHQCR010000087.1"/>
</dbReference>
<keyword evidence="1" id="KW-1003">Cell membrane</keyword>
<dbReference type="Pfam" id="PF01547">
    <property type="entry name" value="SBP_bac_1"/>
    <property type="match status" value="1"/>
</dbReference>
<evidence type="ECO:0000256" key="1">
    <source>
        <dbReference type="ARBA" id="ARBA00022475"/>
    </source>
</evidence>
<dbReference type="Proteomes" id="UP000790580">
    <property type="component" value="Unassembled WGS sequence"/>
</dbReference>
<dbReference type="EMBL" id="JAHQCR010000087">
    <property type="protein sequence ID" value="MBU9723829.1"/>
    <property type="molecule type" value="Genomic_DNA"/>
</dbReference>
<comment type="caution">
    <text evidence="7">The sequence shown here is derived from an EMBL/GenBank/DDBJ whole genome shotgun (WGS) entry which is preliminary data.</text>
</comment>
<evidence type="ECO:0000256" key="3">
    <source>
        <dbReference type="ARBA" id="ARBA00023136"/>
    </source>
</evidence>
<sequence>MKKLLFLSLVAFLIVVLAACGGDGDDTAGGDADEVETVGTDLEDATDLTFWTFAGTHADFFASAAERWNEEYPDRAIAFTAETYPFDQMHNNLLLALQSGSGAPDLVDIEIARFPNFLQGDVQLEPLNDLIEGELDNFITERLDIYGKDGNYYGAPTHLGATVVYYNTEIMDEAGVDIDSIVTWDDYIEAGKQVVETTGIPMTTIADGWYGIWPYITQRHSDFFDENGELTLDNDINIETLEFINQMVNEDGIAEMSPGGNYHSEEFYGFMNDGGQASLVIPMFYMKDFTTYMEDLEGKIEIRPMPIWDESDARTVGMGGTGTAVTNQSENVDLAKDFLYFAKLSEEGNIHLWTELGFDPPRWDVWDAPEVREDNIYYQFFHDDIFDILLDIRDDVASVNITEHTPDVLDEIDTNIMHNAIREQSQTPEEALREAADRVRSVMD</sequence>
<keyword evidence="4" id="KW-0564">Palmitate</keyword>
<feature type="chain" id="PRO_5045678790" evidence="6">
    <location>
        <begin position="19"/>
        <end position="444"/>
    </location>
</feature>
<feature type="signal peptide" evidence="6">
    <location>
        <begin position="1"/>
        <end position="18"/>
    </location>
</feature>
<organism evidence="7 8">
    <name type="scientific">Evansella alkalicola</name>
    <dbReference type="NCBI Taxonomy" id="745819"/>
    <lineage>
        <taxon>Bacteria</taxon>
        <taxon>Bacillati</taxon>
        <taxon>Bacillota</taxon>
        <taxon>Bacilli</taxon>
        <taxon>Bacillales</taxon>
        <taxon>Bacillaceae</taxon>
        <taxon>Evansella</taxon>
    </lineage>
</organism>
<dbReference type="SUPFAM" id="SSF53850">
    <property type="entry name" value="Periplasmic binding protein-like II"/>
    <property type="match status" value="1"/>
</dbReference>
<dbReference type="InterPro" id="IPR006059">
    <property type="entry name" value="SBP"/>
</dbReference>
<dbReference type="Gene3D" id="3.40.190.10">
    <property type="entry name" value="Periplasmic binding protein-like II"/>
    <property type="match status" value="1"/>
</dbReference>
<dbReference type="PANTHER" id="PTHR43649:SF33">
    <property type="entry name" value="POLYGALACTURONAN_RHAMNOGALACTURONAN-BINDING PROTEIN YTCQ"/>
    <property type="match status" value="1"/>
</dbReference>
<proteinExistence type="predicted"/>
<gene>
    <name evidence="7" type="ORF">KS407_20630</name>
</gene>
<keyword evidence="3" id="KW-0472">Membrane</keyword>
<keyword evidence="8" id="KW-1185">Reference proteome</keyword>
<evidence type="ECO:0000256" key="5">
    <source>
        <dbReference type="ARBA" id="ARBA00023288"/>
    </source>
</evidence>
<name>A0ABS6JZ21_9BACI</name>
<evidence type="ECO:0000256" key="4">
    <source>
        <dbReference type="ARBA" id="ARBA00023139"/>
    </source>
</evidence>
<keyword evidence="2 6" id="KW-0732">Signal</keyword>
<evidence type="ECO:0000313" key="7">
    <source>
        <dbReference type="EMBL" id="MBU9723829.1"/>
    </source>
</evidence>
<dbReference type="PROSITE" id="PS51257">
    <property type="entry name" value="PROKAR_LIPOPROTEIN"/>
    <property type="match status" value="1"/>
</dbReference>
<reference evidence="7 8" key="1">
    <citation type="submission" date="2021-06" db="EMBL/GenBank/DDBJ databases">
        <title>Bacillus sp. RD4P76, an endophyte from a halophyte.</title>
        <authorList>
            <person name="Sun J.-Q."/>
        </authorList>
    </citation>
    <scope>NUCLEOTIDE SEQUENCE [LARGE SCALE GENOMIC DNA]</scope>
    <source>
        <strain evidence="7 8">JCM 17098</strain>
    </source>
</reference>
<dbReference type="PANTHER" id="PTHR43649">
    <property type="entry name" value="ARABINOSE-BINDING PROTEIN-RELATED"/>
    <property type="match status" value="1"/>
</dbReference>
<protein>
    <submittedName>
        <fullName evidence="7">ABC transporter substrate-binding protein</fullName>
    </submittedName>
</protein>
<evidence type="ECO:0000256" key="2">
    <source>
        <dbReference type="ARBA" id="ARBA00022729"/>
    </source>
</evidence>
<dbReference type="InterPro" id="IPR050490">
    <property type="entry name" value="Bact_solute-bd_prot1"/>
</dbReference>
<keyword evidence="5" id="KW-0449">Lipoprotein</keyword>
<evidence type="ECO:0000256" key="6">
    <source>
        <dbReference type="SAM" id="SignalP"/>
    </source>
</evidence>
<accession>A0ABS6JZ21</accession>
<evidence type="ECO:0000313" key="8">
    <source>
        <dbReference type="Proteomes" id="UP000790580"/>
    </source>
</evidence>